<dbReference type="InterPro" id="IPR008139">
    <property type="entry name" value="SaposinB_dom"/>
</dbReference>
<keyword evidence="3" id="KW-1185">Reference proteome</keyword>
<dbReference type="WBParaSite" id="sdigi.contig128.g4917.t1">
    <property type="protein sequence ID" value="sdigi.contig128.g4917.t1"/>
    <property type="gene ID" value="sdigi.contig128.g4917"/>
</dbReference>
<reference evidence="4" key="1">
    <citation type="submission" date="2022-11" db="UniProtKB">
        <authorList>
            <consortium name="WormBaseParasite"/>
        </authorList>
    </citation>
    <scope>IDENTIFICATION</scope>
</reference>
<dbReference type="AlphaFoldDB" id="A0A915PIZ4"/>
<dbReference type="SUPFAM" id="SSF47862">
    <property type="entry name" value="Saposin"/>
    <property type="match status" value="1"/>
</dbReference>
<dbReference type="Proteomes" id="UP000887581">
    <property type="component" value="Unplaced"/>
</dbReference>
<keyword evidence="1" id="KW-1015">Disulfide bond</keyword>
<name>A0A915PIZ4_9BILA</name>
<accession>A0A915PIZ4</accession>
<protein>
    <submittedName>
        <fullName evidence="4">Saposin B-type domain-containing protein</fullName>
    </submittedName>
</protein>
<sequence>MRAGMTSSAICYDKDERDHVHRVTVHLSTRVYVNVRTDEAKPYQRSVLEAHQVDSHISEWKMKSILIALVVSFSVMTCYVDSMKLSKFVASKFLALKNRKVPLDSLCESCKTFLSVAVNVAEDSFSWLGQEISVLCEEDFLNNSTIVEACKMEAEAAVEKVQEYIALARDPDTICQKFYLC</sequence>
<evidence type="ECO:0000313" key="3">
    <source>
        <dbReference type="Proteomes" id="UP000887581"/>
    </source>
</evidence>
<dbReference type="PROSITE" id="PS50015">
    <property type="entry name" value="SAP_B"/>
    <property type="match status" value="1"/>
</dbReference>
<dbReference type="SMART" id="SM00741">
    <property type="entry name" value="SapB"/>
    <property type="match status" value="1"/>
</dbReference>
<dbReference type="InterPro" id="IPR011001">
    <property type="entry name" value="Saposin-like"/>
</dbReference>
<organism evidence="3 4">
    <name type="scientific">Setaria digitata</name>
    <dbReference type="NCBI Taxonomy" id="48799"/>
    <lineage>
        <taxon>Eukaryota</taxon>
        <taxon>Metazoa</taxon>
        <taxon>Ecdysozoa</taxon>
        <taxon>Nematoda</taxon>
        <taxon>Chromadorea</taxon>
        <taxon>Rhabditida</taxon>
        <taxon>Spirurina</taxon>
        <taxon>Spiruromorpha</taxon>
        <taxon>Filarioidea</taxon>
        <taxon>Setariidae</taxon>
        <taxon>Setaria</taxon>
    </lineage>
</organism>
<evidence type="ECO:0000256" key="1">
    <source>
        <dbReference type="ARBA" id="ARBA00023157"/>
    </source>
</evidence>
<evidence type="ECO:0000259" key="2">
    <source>
        <dbReference type="PROSITE" id="PS50015"/>
    </source>
</evidence>
<evidence type="ECO:0000313" key="4">
    <source>
        <dbReference type="WBParaSite" id="sdigi.contig128.g4917.t1"/>
    </source>
</evidence>
<feature type="domain" description="Saposin B-type" evidence="2">
    <location>
        <begin position="103"/>
        <end position="181"/>
    </location>
</feature>
<proteinExistence type="predicted"/>